<reference evidence="2 3" key="1">
    <citation type="submission" date="2024-09" db="EMBL/GenBank/DDBJ databases">
        <title>Chromosome-scale assembly of Riccia sorocarpa.</title>
        <authorList>
            <person name="Paukszto L."/>
        </authorList>
    </citation>
    <scope>NUCLEOTIDE SEQUENCE [LARGE SCALE GENOMIC DNA]</scope>
    <source>
        <strain evidence="2">LP-2024</strain>
        <tissue evidence="2">Aerial parts of the thallus</tissue>
    </source>
</reference>
<dbReference type="InterPro" id="IPR036047">
    <property type="entry name" value="F-box-like_dom_sf"/>
</dbReference>
<dbReference type="Pfam" id="PF00646">
    <property type="entry name" value="F-box"/>
    <property type="match status" value="1"/>
</dbReference>
<evidence type="ECO:0000313" key="3">
    <source>
        <dbReference type="Proteomes" id="UP001633002"/>
    </source>
</evidence>
<sequence>MASEKKRGSNQPCGEGGIGLFGPPILPLIGKSKKRSMVDVHDGEETHTKKLCFFFDDIKHFSATELHQERTKDTSTLGAGVLNGRKEAVDTAPSTPNQAETAKPMLYPMLYPSSRFEALPVAVLENIVRRISAADLCILSQMSKFCCTLFDKDEFWQMKAKQEGYCRAKSDQNWKFSLKAAASGFLFARSLVDDLPLYYKGDVTVADPMKIFFTGRNREVQRAELLQLLYHHRHEDVVVTYRGFDSAFIWSRQDDDTAFEVTRKSKCVIGEDFAQSGIIAVIPQKLVELLMEENGQSQPVGVFVQDVDGEFRSSHDGDFIIRPATPGSDMSRSLDHEKLAEAEVVCVSGGSWTFSDDSDDEDEYEVTEEDVAALVYEQEGTLSWFDYAERYKHGGGGMS</sequence>
<dbReference type="SMART" id="SM00256">
    <property type="entry name" value="FBOX"/>
    <property type="match status" value="1"/>
</dbReference>
<name>A0ABD3GKN0_9MARC</name>
<dbReference type="AlphaFoldDB" id="A0ABD3GKN0"/>
<proteinExistence type="predicted"/>
<keyword evidence="3" id="KW-1185">Reference proteome</keyword>
<dbReference type="EMBL" id="JBJQOH010000007">
    <property type="protein sequence ID" value="KAL3679743.1"/>
    <property type="molecule type" value="Genomic_DNA"/>
</dbReference>
<dbReference type="Proteomes" id="UP001633002">
    <property type="component" value="Unassembled WGS sequence"/>
</dbReference>
<dbReference type="PROSITE" id="PS50181">
    <property type="entry name" value="FBOX"/>
    <property type="match status" value="1"/>
</dbReference>
<evidence type="ECO:0000313" key="2">
    <source>
        <dbReference type="EMBL" id="KAL3679743.1"/>
    </source>
</evidence>
<dbReference type="Gene3D" id="1.20.1280.50">
    <property type="match status" value="1"/>
</dbReference>
<comment type="caution">
    <text evidence="2">The sequence shown here is derived from an EMBL/GenBank/DDBJ whole genome shotgun (WGS) entry which is preliminary data.</text>
</comment>
<protein>
    <recommendedName>
        <fullName evidence="1">F-box domain-containing protein</fullName>
    </recommendedName>
</protein>
<dbReference type="InterPro" id="IPR001810">
    <property type="entry name" value="F-box_dom"/>
</dbReference>
<feature type="domain" description="F-box" evidence="1">
    <location>
        <begin position="113"/>
        <end position="159"/>
    </location>
</feature>
<evidence type="ECO:0000259" key="1">
    <source>
        <dbReference type="PROSITE" id="PS50181"/>
    </source>
</evidence>
<gene>
    <name evidence="2" type="ORF">R1sor_022699</name>
</gene>
<organism evidence="2 3">
    <name type="scientific">Riccia sorocarpa</name>
    <dbReference type="NCBI Taxonomy" id="122646"/>
    <lineage>
        <taxon>Eukaryota</taxon>
        <taxon>Viridiplantae</taxon>
        <taxon>Streptophyta</taxon>
        <taxon>Embryophyta</taxon>
        <taxon>Marchantiophyta</taxon>
        <taxon>Marchantiopsida</taxon>
        <taxon>Marchantiidae</taxon>
        <taxon>Marchantiales</taxon>
        <taxon>Ricciaceae</taxon>
        <taxon>Riccia</taxon>
    </lineage>
</organism>
<dbReference type="SUPFAM" id="SSF81383">
    <property type="entry name" value="F-box domain"/>
    <property type="match status" value="1"/>
</dbReference>
<accession>A0ABD3GKN0</accession>